<dbReference type="InterPro" id="IPR049453">
    <property type="entry name" value="Memb_transporter_dom"/>
</dbReference>
<feature type="transmembrane region" description="Helical" evidence="6">
    <location>
        <begin position="37"/>
        <end position="56"/>
    </location>
</feature>
<keyword evidence="2 6" id="KW-0812">Transmembrane</keyword>
<feature type="transmembrane region" description="Helical" evidence="6">
    <location>
        <begin position="435"/>
        <end position="455"/>
    </location>
</feature>
<feature type="compositionally biased region" description="Low complexity" evidence="5">
    <location>
        <begin position="875"/>
        <end position="897"/>
    </location>
</feature>
<feature type="compositionally biased region" description="Basic residues" evidence="5">
    <location>
        <begin position="854"/>
        <end position="864"/>
    </location>
</feature>
<sequence>MLAADPGLGHLQAGWRALVSMSVSLAVGYAMSHVVQVPAMLAMMVGGMMGMMSSFAVAENTAPRLAKAILWMPVPYSAALPVAAWLHPDRTLELSLMVVALAVAFFLVRFGTLGLLAGMMMFNAFMVGVMANVPLALCGWLFVVAVVTSAAVLAARLLLCYPRPRADLLRTQRAFVVEARRVADAAATALDPDADQQVAVARMRRALRRLNVTTVTIDGCLAQPEVAADPEVAELLHQYLFDAELALQGIGQAVRRMTTRHVPTSLREAMVVGLVVARDTHLGEADALRPAAELIRRQAAQAPAAVSADEAEVRALARRVGDLLDSLADALAHWLGLGWNSSTARAKVPFQPTVALERNRPAGTGPAARRLADQGGSGWRRAVPYLRAPLHAGIAAAIVCPIADALNAQRFYWGLIGVMITLFGTNTTHERLRKLGHRVVGTVVGAVIGITLLRLIGPGHVYWTLLVIVAGLTFGSWGIQRQYAYWVVGLVTALVQLYGLTTPYPKMDWLLTERLMDNALGIVVATACAAVVFPVSTRKVAREAERGYLAALEQLVTQVAERWRDPEAPVRLRGAARAVDAALLQVRSVVRPLVRMPGVRGRAGDNLLALLGTATRHAHELAVAADVDIDLAPPLRARMERVTEVLTESLRALDRQVACGERGGTWVRVSPAVHELESALHGPAGPRADRLRTALRELAALDEVLAGLADTRGDDDHHRAGHPGDPGPRVRPGRRRPEQPGGPPDARRARRLGRPHPGRRPARAPYHRLPRHGRPGVRRPRDVHRRRHPELPAPPGRLRGVDHRGHRPRQPPAPGAGGRRPLPYPRAGTGRLHPDRLQRGARAARRVPAGGPGRGRRTARHHAGPGRLTGHDADAPPSAARSRATTNSASARPSSTPKTSRHTSGTSCGASSRTVAGCGECGRVVVSVRPSSCSRRSGKRRWRNGRRLNGEWSPVATKWLPMA</sequence>
<evidence type="ECO:0000313" key="8">
    <source>
        <dbReference type="EMBL" id="AEW98974.1"/>
    </source>
</evidence>
<gene>
    <name evidence="8" type="ordered locus">SCATT_p07810</name>
</gene>
<feature type="domain" description="Integral membrane bound transporter" evidence="7">
    <location>
        <begin position="402"/>
        <end position="527"/>
    </location>
</feature>
<dbReference type="HOGENOM" id="CLU_307152_0_0_11"/>
<evidence type="ECO:0000256" key="5">
    <source>
        <dbReference type="SAM" id="MobiDB-lite"/>
    </source>
</evidence>
<protein>
    <recommendedName>
        <fullName evidence="7">Integral membrane bound transporter domain-containing protein</fullName>
    </recommendedName>
</protein>
<feature type="transmembrane region" description="Helical" evidence="6">
    <location>
        <begin position="519"/>
        <end position="536"/>
    </location>
</feature>
<organism evidence="8 9">
    <name type="scientific">Streptantibioticus cattleyicolor (strain ATCC 35852 / DSM 46488 / JCM 4925 / NBRC 14057 / NRRL 8057)</name>
    <name type="common">Streptomyces cattleya</name>
    <dbReference type="NCBI Taxonomy" id="1003195"/>
    <lineage>
        <taxon>Bacteria</taxon>
        <taxon>Bacillati</taxon>
        <taxon>Actinomycetota</taxon>
        <taxon>Actinomycetes</taxon>
        <taxon>Kitasatosporales</taxon>
        <taxon>Streptomycetaceae</taxon>
        <taxon>Streptantibioticus</taxon>
    </lineage>
</organism>
<feature type="compositionally biased region" description="Polar residues" evidence="5">
    <location>
        <begin position="902"/>
        <end position="914"/>
    </location>
</feature>
<dbReference type="EMBL" id="CP003229">
    <property type="protein sequence ID" value="AEW98974.1"/>
    <property type="molecule type" value="Genomic_DNA"/>
</dbReference>
<keyword evidence="8" id="KW-0614">Plasmid</keyword>
<geneLocation type="plasmid" evidence="8 9">
    <name>pSCATT</name>
</geneLocation>
<evidence type="ECO:0000256" key="4">
    <source>
        <dbReference type="ARBA" id="ARBA00023136"/>
    </source>
</evidence>
<feature type="transmembrane region" description="Helical" evidence="6">
    <location>
        <begin position="68"/>
        <end position="86"/>
    </location>
</feature>
<reference evidence="9" key="1">
    <citation type="submission" date="2011-12" db="EMBL/GenBank/DDBJ databases">
        <title>Complete genome sequence of Streptomyces cattleya strain DSM 46488.</title>
        <authorList>
            <person name="Ou H.-Y."/>
            <person name="Li P."/>
            <person name="Zhao C."/>
            <person name="O'Hagan D."/>
            <person name="Deng Z."/>
        </authorList>
    </citation>
    <scope>NUCLEOTIDE SEQUENCE [LARGE SCALE GENOMIC DNA]</scope>
    <source>
        <strain evidence="9">ATCC 35852 / DSM 46488 / JCM 4925 / NBRC 14057 / NRRL 8057</strain>
        <plasmid evidence="9">Plasmid pSCATT</plasmid>
    </source>
</reference>
<evidence type="ECO:0000313" key="9">
    <source>
        <dbReference type="Proteomes" id="UP000007842"/>
    </source>
</evidence>
<feature type="compositionally biased region" description="Low complexity" evidence="5">
    <location>
        <begin position="819"/>
        <end position="828"/>
    </location>
</feature>
<feature type="transmembrane region" description="Helical" evidence="6">
    <location>
        <begin position="461"/>
        <end position="478"/>
    </location>
</feature>
<feature type="transmembrane region" description="Helical" evidence="6">
    <location>
        <begin position="134"/>
        <end position="159"/>
    </location>
</feature>
<evidence type="ECO:0000256" key="3">
    <source>
        <dbReference type="ARBA" id="ARBA00022989"/>
    </source>
</evidence>
<name>G8XHV9_STREN</name>
<keyword evidence="3 6" id="KW-1133">Transmembrane helix</keyword>
<feature type="region of interest" description="Disordered" evidence="5">
    <location>
        <begin position="711"/>
        <end position="915"/>
    </location>
</feature>
<proteinExistence type="predicted"/>
<feature type="transmembrane region" description="Helical" evidence="6">
    <location>
        <begin position="98"/>
        <end position="122"/>
    </location>
</feature>
<accession>G8XHV9</accession>
<dbReference type="KEGG" id="scy:SCATT_p07810"/>
<feature type="transmembrane region" description="Helical" evidence="6">
    <location>
        <begin position="483"/>
        <end position="499"/>
    </location>
</feature>
<dbReference type="AlphaFoldDB" id="G8XHV9"/>
<evidence type="ECO:0000256" key="1">
    <source>
        <dbReference type="ARBA" id="ARBA00004141"/>
    </source>
</evidence>
<keyword evidence="9" id="KW-1185">Reference proteome</keyword>
<evidence type="ECO:0000259" key="7">
    <source>
        <dbReference type="Pfam" id="PF13515"/>
    </source>
</evidence>
<evidence type="ECO:0000256" key="2">
    <source>
        <dbReference type="ARBA" id="ARBA00022692"/>
    </source>
</evidence>
<feature type="compositionally biased region" description="Basic residues" evidence="5">
    <location>
        <begin position="748"/>
        <end position="788"/>
    </location>
</feature>
<comment type="subcellular location">
    <subcellularLocation>
        <location evidence="1">Membrane</location>
        <topology evidence="1">Multi-pass membrane protein</topology>
    </subcellularLocation>
</comment>
<dbReference type="Proteomes" id="UP000007842">
    <property type="component" value="Plasmid pSCATT"/>
</dbReference>
<feature type="transmembrane region" description="Helical" evidence="6">
    <location>
        <begin position="411"/>
        <end position="428"/>
    </location>
</feature>
<dbReference type="PATRIC" id="fig|1003195.29.peg.6575"/>
<dbReference type="Pfam" id="PF13515">
    <property type="entry name" value="FUSC_2"/>
    <property type="match status" value="1"/>
</dbReference>
<keyword evidence="4 6" id="KW-0472">Membrane</keyword>
<evidence type="ECO:0000256" key="6">
    <source>
        <dbReference type="SAM" id="Phobius"/>
    </source>
</evidence>
<dbReference type="GO" id="GO:0016020">
    <property type="term" value="C:membrane"/>
    <property type="evidence" value="ECO:0007669"/>
    <property type="project" value="UniProtKB-SubCell"/>
</dbReference>